<dbReference type="SUPFAM" id="SSF48056">
    <property type="entry name" value="Di-copper centre-containing domain"/>
    <property type="match status" value="1"/>
</dbReference>
<dbReference type="InterPro" id="IPR002227">
    <property type="entry name" value="Tyrosinase_Cu-bd"/>
</dbReference>
<feature type="signal peptide" evidence="5">
    <location>
        <begin position="1"/>
        <end position="17"/>
    </location>
</feature>
<dbReference type="Gene3D" id="1.10.1280.10">
    <property type="entry name" value="Di-copper center containing domain from catechol oxidase"/>
    <property type="match status" value="1"/>
</dbReference>
<feature type="domain" description="Tyrosinase copper-binding" evidence="6">
    <location>
        <begin position="110"/>
        <end position="127"/>
    </location>
</feature>
<dbReference type="PROSITE" id="PS00497">
    <property type="entry name" value="TYROSINASE_1"/>
    <property type="match status" value="1"/>
</dbReference>
<feature type="domain" description="Tyrosinase copper-binding" evidence="7">
    <location>
        <begin position="306"/>
        <end position="317"/>
    </location>
</feature>
<evidence type="ECO:0000256" key="5">
    <source>
        <dbReference type="SAM" id="SignalP"/>
    </source>
</evidence>
<dbReference type="InterPro" id="IPR008922">
    <property type="entry name" value="Di-copper_centre_dom_sf"/>
</dbReference>
<dbReference type="Pfam" id="PF18132">
    <property type="entry name" value="Tyrosinase_C"/>
    <property type="match status" value="1"/>
</dbReference>
<organism evidence="8 9">
    <name type="scientific">Cadophora malorum</name>
    <dbReference type="NCBI Taxonomy" id="108018"/>
    <lineage>
        <taxon>Eukaryota</taxon>
        <taxon>Fungi</taxon>
        <taxon>Dikarya</taxon>
        <taxon>Ascomycota</taxon>
        <taxon>Pezizomycotina</taxon>
        <taxon>Leotiomycetes</taxon>
        <taxon>Helotiales</taxon>
        <taxon>Ploettnerulaceae</taxon>
        <taxon>Cadophora</taxon>
    </lineage>
</organism>
<evidence type="ECO:0000256" key="4">
    <source>
        <dbReference type="ARBA" id="ARBA00023033"/>
    </source>
</evidence>
<keyword evidence="4" id="KW-0503">Monooxygenase</keyword>
<keyword evidence="2" id="KW-0479">Metal-binding</keyword>
<name>A0A8H7WJ80_9HELO</name>
<sequence>MLRPLIVVLALVASCLAVAIPTTYAINDTHTGYKTQQAGSPRPLRRNILDLQKDVPAWSLYIQGLNALQDKPEDFFLSYFQIAGIHGRPYYAWGDATQAPGAPNTGYCTHGSVLFLPWHRPYLALYEQLIGATVQDLVKTYPPALQATYQTAANNFRIPYWDWAATPTMPAVVNQPTVTTTTGLGVQSVRNPLYRYTFQNFPLNPTYFPTDSNVAGDAWLAKYPYTVRGAPDYLNSPSDPNRANNALLKSNLKGSTYYALVKPTTFNEFGTTATQGTSIEAVHNQVHGCIGMTGGHMSILSYSAFDPIFWLHHVNVDRLFALYQAINPNTYVTPQIDQFGTYAVTPNTLDTLTTPLAPFAPTGAGPYYTSTSARFTSTFGYTYPEIQDWNQSPAQLKANVTAAINRLYGPSGARVKPRTGEMESRTHVPKKQVTEWSVGIKVSKFDLSGERFIIRLFVDNVPKDPNEWPMASSCVGSFTVFPPPHSGGAPFPEVITFTEVSLVDGLAHLGRDATDVHGVRKFLRRALQWRVQKFDGTVVPVEHVPSLIVRVQEELVTMGGDITELPSYGKMTVHPDITSGRAGGYAEA</sequence>
<accession>A0A8H7WJ80</accession>
<feature type="chain" id="PRO_5034914832" description="Tyrosinase copper-binding domain-containing protein" evidence="5">
    <location>
        <begin position="18"/>
        <end position="588"/>
    </location>
</feature>
<evidence type="ECO:0000259" key="7">
    <source>
        <dbReference type="PROSITE" id="PS00498"/>
    </source>
</evidence>
<dbReference type="InterPro" id="IPR041640">
    <property type="entry name" value="Tyrosinase_C"/>
</dbReference>
<dbReference type="EMBL" id="JAFJYH010000008">
    <property type="protein sequence ID" value="KAG4425732.1"/>
    <property type="molecule type" value="Genomic_DNA"/>
</dbReference>
<reference evidence="8" key="1">
    <citation type="submission" date="2021-02" db="EMBL/GenBank/DDBJ databases">
        <title>Genome sequence Cadophora malorum strain M34.</title>
        <authorList>
            <person name="Stefanovic E."/>
            <person name="Vu D."/>
            <person name="Scully C."/>
            <person name="Dijksterhuis J."/>
            <person name="Roader J."/>
            <person name="Houbraken J."/>
        </authorList>
    </citation>
    <scope>NUCLEOTIDE SEQUENCE</scope>
    <source>
        <strain evidence="8">M34</strain>
    </source>
</reference>
<evidence type="ECO:0000256" key="2">
    <source>
        <dbReference type="ARBA" id="ARBA00022723"/>
    </source>
</evidence>
<comment type="cofactor">
    <cofactor evidence="1">
        <name>Cu(2+)</name>
        <dbReference type="ChEBI" id="CHEBI:29036"/>
    </cofactor>
</comment>
<dbReference type="Proteomes" id="UP000664132">
    <property type="component" value="Unassembled WGS sequence"/>
</dbReference>
<dbReference type="OrthoDB" id="1658288at2759"/>
<evidence type="ECO:0000259" key="6">
    <source>
        <dbReference type="PROSITE" id="PS00497"/>
    </source>
</evidence>
<protein>
    <recommendedName>
        <fullName evidence="6 7">Tyrosinase copper-binding domain-containing protein</fullName>
    </recommendedName>
</protein>
<comment type="caution">
    <text evidence="8">The sequence shown here is derived from an EMBL/GenBank/DDBJ whole genome shotgun (WGS) entry which is preliminary data.</text>
</comment>
<dbReference type="PANTHER" id="PTHR11474:SF131">
    <property type="entry name" value="TYROSINASE COPPER-BINDING DOMAIN-CONTAINING PROTEIN"/>
    <property type="match status" value="1"/>
</dbReference>
<proteinExistence type="predicted"/>
<dbReference type="GO" id="GO:0004497">
    <property type="term" value="F:monooxygenase activity"/>
    <property type="evidence" value="ECO:0007669"/>
    <property type="project" value="UniProtKB-KW"/>
</dbReference>
<dbReference type="PANTHER" id="PTHR11474">
    <property type="entry name" value="TYROSINASE FAMILY MEMBER"/>
    <property type="match status" value="1"/>
</dbReference>
<dbReference type="AlphaFoldDB" id="A0A8H7WJ80"/>
<keyword evidence="3" id="KW-0560">Oxidoreductase</keyword>
<evidence type="ECO:0000313" key="9">
    <source>
        <dbReference type="Proteomes" id="UP000664132"/>
    </source>
</evidence>
<dbReference type="PROSITE" id="PS00498">
    <property type="entry name" value="TYROSINASE_2"/>
    <property type="match status" value="1"/>
</dbReference>
<dbReference type="Pfam" id="PF00264">
    <property type="entry name" value="Tyrosinase"/>
    <property type="match status" value="1"/>
</dbReference>
<evidence type="ECO:0000256" key="1">
    <source>
        <dbReference type="ARBA" id="ARBA00001973"/>
    </source>
</evidence>
<dbReference type="Gene3D" id="2.60.310.20">
    <property type="match status" value="1"/>
</dbReference>
<dbReference type="InterPro" id="IPR050316">
    <property type="entry name" value="Tyrosinase/Hemocyanin"/>
</dbReference>
<dbReference type="PRINTS" id="PR00092">
    <property type="entry name" value="TYROSINASE"/>
</dbReference>
<dbReference type="PROSITE" id="PS51257">
    <property type="entry name" value="PROKAR_LIPOPROTEIN"/>
    <property type="match status" value="1"/>
</dbReference>
<evidence type="ECO:0000256" key="3">
    <source>
        <dbReference type="ARBA" id="ARBA00023002"/>
    </source>
</evidence>
<evidence type="ECO:0000313" key="8">
    <source>
        <dbReference type="EMBL" id="KAG4425732.1"/>
    </source>
</evidence>
<dbReference type="GO" id="GO:0046872">
    <property type="term" value="F:metal ion binding"/>
    <property type="evidence" value="ECO:0007669"/>
    <property type="project" value="UniProtKB-KW"/>
</dbReference>
<gene>
    <name evidence="8" type="ORF">IFR04_001194</name>
</gene>
<keyword evidence="9" id="KW-1185">Reference proteome</keyword>
<keyword evidence="5" id="KW-0732">Signal</keyword>